<dbReference type="OMA" id="DEENKWT"/>
<feature type="compositionally biased region" description="Low complexity" evidence="1">
    <location>
        <begin position="148"/>
        <end position="164"/>
    </location>
</feature>
<evidence type="ECO:0000256" key="1">
    <source>
        <dbReference type="SAM" id="MobiDB-lite"/>
    </source>
</evidence>
<dbReference type="Gene3D" id="2.130.10.10">
    <property type="entry name" value="YVTN repeat-like/Quinoprotein amine dehydrogenase"/>
    <property type="match status" value="2"/>
</dbReference>
<dbReference type="SUPFAM" id="SSF50978">
    <property type="entry name" value="WD40 repeat-like"/>
    <property type="match status" value="1"/>
</dbReference>
<feature type="region of interest" description="Disordered" evidence="1">
    <location>
        <begin position="61"/>
        <end position="80"/>
    </location>
</feature>
<dbReference type="EMBL" id="LEKV01003638">
    <property type="protein sequence ID" value="KVH99049.1"/>
    <property type="molecule type" value="Genomic_DNA"/>
</dbReference>
<feature type="region of interest" description="Disordered" evidence="1">
    <location>
        <begin position="139"/>
        <end position="167"/>
    </location>
</feature>
<accession>A0A103XY90</accession>
<protein>
    <submittedName>
        <fullName evidence="2">WD40 repeat-containing protein</fullName>
    </submittedName>
</protein>
<dbReference type="STRING" id="59895.A0A103XY90"/>
<dbReference type="InterPro" id="IPR001680">
    <property type="entry name" value="WD40_rpt"/>
</dbReference>
<dbReference type="AlphaFoldDB" id="A0A103XY90"/>
<dbReference type="Proteomes" id="UP000243975">
    <property type="component" value="Unassembled WGS sequence"/>
</dbReference>
<proteinExistence type="predicted"/>
<dbReference type="PANTHER" id="PTHR47232:SF1">
    <property type="entry name" value="TRANSDUCIN FAMILY PROTEIN _ WD-40 REPEAT FAMILY PROTEIN"/>
    <property type="match status" value="1"/>
</dbReference>
<dbReference type="InterPro" id="IPR036322">
    <property type="entry name" value="WD40_repeat_dom_sf"/>
</dbReference>
<dbReference type="PANTHER" id="PTHR47232">
    <property type="entry name" value="TRANSDUCIN FAMILY PROTEIN / WD-40 REPEAT FAMILY PROTEIN"/>
    <property type="match status" value="1"/>
</dbReference>
<dbReference type="Gramene" id="KVH99049">
    <property type="protein sequence ID" value="KVH99049"/>
    <property type="gene ID" value="Ccrd_022747"/>
</dbReference>
<comment type="caution">
    <text evidence="2">The sequence shown here is derived from an EMBL/GenBank/DDBJ whole genome shotgun (WGS) entry which is preliminary data.</text>
</comment>
<dbReference type="SMART" id="SM00320">
    <property type="entry name" value="WD40"/>
    <property type="match status" value="5"/>
</dbReference>
<organism evidence="2 3">
    <name type="scientific">Cynara cardunculus var. scolymus</name>
    <name type="common">Globe artichoke</name>
    <name type="synonym">Cynara scolymus</name>
    <dbReference type="NCBI Taxonomy" id="59895"/>
    <lineage>
        <taxon>Eukaryota</taxon>
        <taxon>Viridiplantae</taxon>
        <taxon>Streptophyta</taxon>
        <taxon>Embryophyta</taxon>
        <taxon>Tracheophyta</taxon>
        <taxon>Spermatophyta</taxon>
        <taxon>Magnoliopsida</taxon>
        <taxon>eudicotyledons</taxon>
        <taxon>Gunneridae</taxon>
        <taxon>Pentapetalae</taxon>
        <taxon>asterids</taxon>
        <taxon>campanulids</taxon>
        <taxon>Asterales</taxon>
        <taxon>Asteraceae</taxon>
        <taxon>Carduoideae</taxon>
        <taxon>Cardueae</taxon>
        <taxon>Carduinae</taxon>
        <taxon>Cynara</taxon>
    </lineage>
</organism>
<sequence>MASTASGDEKTDREEQEEALVALIEHRAKEVDHLRTRVAYYKSELDESEKRLEETQRKLARLRSRGNAVSSTKFSENGIKVKEERRSCSPLKISEHSLPNHADRGNANSYKSYTPDHPRIAKHEQRPQLVIPAVDPKQSALTKMAETSSKPSSDFSSRPSTSVPTYGKSMVKEKGYRIPPEQEEQREHRDIIQMVNSSSSPRTINCRSSNHISCQHKRKLRSLALCPTNDQLFVTRSSASLLSTADCASTKHRRWPEDIAWHPHGGSLFSVYSADGGDSQVAVLNLNKGKEKKRVTFLEDKPHVKGIINNIVFMPWEDVCFVTGGSDHAVVQWTEKNGEDSWKPKVLHRSMHSSAVMGVAGMQQKQMVVSVGADKRIIGFDLQTGRADYKHQIESKCMSVLPNPCDFNLFMVQTRLRRTEIHEFGWKQESSESQSALINQTWSPDGFYLTSGSADPMIHIFDIRFNANKPSQSIRAHQKRVFKASWHHSLPLLISISSDLNIGLHNIV</sequence>
<reference evidence="2 3" key="1">
    <citation type="journal article" date="2016" name="Sci. Rep.">
        <title>The genome sequence of the outbreeding globe artichoke constructed de novo incorporating a phase-aware low-pass sequencing strategy of F1 progeny.</title>
        <authorList>
            <person name="Scaglione D."/>
            <person name="Reyes-Chin-Wo S."/>
            <person name="Acquadro A."/>
            <person name="Froenicke L."/>
            <person name="Portis E."/>
            <person name="Beitel C."/>
            <person name="Tirone M."/>
            <person name="Mauro R."/>
            <person name="Lo Monaco A."/>
            <person name="Mauromicale G."/>
            <person name="Faccioli P."/>
            <person name="Cattivelli L."/>
            <person name="Rieseberg L."/>
            <person name="Michelmore R."/>
            <person name="Lanteri S."/>
        </authorList>
    </citation>
    <scope>NUCLEOTIDE SEQUENCE [LARGE SCALE GENOMIC DNA]</scope>
    <source>
        <strain evidence="2">2C</strain>
    </source>
</reference>
<keyword evidence="3" id="KW-1185">Reference proteome</keyword>
<dbReference type="InterPro" id="IPR015943">
    <property type="entry name" value="WD40/YVTN_repeat-like_dom_sf"/>
</dbReference>
<gene>
    <name evidence="2" type="ORF">Ccrd_022747</name>
</gene>
<dbReference type="Pfam" id="PF00400">
    <property type="entry name" value="WD40"/>
    <property type="match status" value="1"/>
</dbReference>
<evidence type="ECO:0000313" key="2">
    <source>
        <dbReference type="EMBL" id="KVH99049.1"/>
    </source>
</evidence>
<evidence type="ECO:0000313" key="3">
    <source>
        <dbReference type="Proteomes" id="UP000243975"/>
    </source>
</evidence>
<feature type="region of interest" description="Disordered" evidence="1">
    <location>
        <begin position="94"/>
        <end position="114"/>
    </location>
</feature>
<name>A0A103XY90_CYNCS</name>